<dbReference type="KEGG" id="bja:bll2158"/>
<dbReference type="InParanoid" id="Q89T88"/>
<dbReference type="AlphaFoldDB" id="Q89T88"/>
<name>Q89T88_BRADU</name>
<dbReference type="PATRIC" id="fig|224911.44.peg.1676"/>
<sequence length="106" mass="11762">MCSDNVNNPSRTALRQVDKCCGDRPWRRATSETTAPGTKDSATIRPLTSPPQRRRTRSSDASTTRSIIYANRPLQDGTHIAGLLNSNKVRETRRLPIIAISFGKIL</sequence>
<reference evidence="3" key="1">
    <citation type="journal article" date="2002" name="DNA Res.">
        <title>Complete genomic sequence of nitrogen-fixing symbiotic bacterium Bradyrhizobium japonicum USDA110.</title>
        <authorList>
            <person name="Kaneko T."/>
            <person name="Nakamura Y."/>
            <person name="Sato S."/>
            <person name="Minamisawa K."/>
            <person name="Uchiumi T."/>
            <person name="Sasamoto S."/>
            <person name="Watanabe A."/>
            <person name="Idesawa K."/>
            <person name="Iriguchi M."/>
            <person name="Kawashima K."/>
            <person name="Kohara M."/>
            <person name="Matsumoto M."/>
            <person name="Shimpo S."/>
            <person name="Tsuruoka H."/>
            <person name="Wada T."/>
            <person name="Yamada M."/>
            <person name="Tabata S."/>
        </authorList>
    </citation>
    <scope>NUCLEOTIDE SEQUENCE [LARGE SCALE GENOMIC DNA]</scope>
    <source>
        <strain evidence="3">JCM 10833 / BCRC 13528 / IAM 13628 / NBRC 14792 / USDA 110</strain>
    </source>
</reference>
<evidence type="ECO:0000313" key="3">
    <source>
        <dbReference type="Proteomes" id="UP000002526"/>
    </source>
</evidence>
<evidence type="ECO:0000313" key="2">
    <source>
        <dbReference type="EMBL" id="BAC47423.1"/>
    </source>
</evidence>
<evidence type="ECO:0000256" key="1">
    <source>
        <dbReference type="SAM" id="MobiDB-lite"/>
    </source>
</evidence>
<keyword evidence="3" id="KW-1185">Reference proteome</keyword>
<protein>
    <submittedName>
        <fullName evidence="2">Bll2158 protein</fullName>
    </submittedName>
</protein>
<organism evidence="2 3">
    <name type="scientific">Bradyrhizobium diazoefficiens (strain JCM 10833 / BCRC 13528 / IAM 13628 / NBRC 14792 / USDA 110)</name>
    <dbReference type="NCBI Taxonomy" id="224911"/>
    <lineage>
        <taxon>Bacteria</taxon>
        <taxon>Pseudomonadati</taxon>
        <taxon>Pseudomonadota</taxon>
        <taxon>Alphaproteobacteria</taxon>
        <taxon>Hyphomicrobiales</taxon>
        <taxon>Nitrobacteraceae</taxon>
        <taxon>Bradyrhizobium</taxon>
    </lineage>
</organism>
<gene>
    <name evidence="2" type="ordered locus">bll2158</name>
</gene>
<feature type="region of interest" description="Disordered" evidence="1">
    <location>
        <begin position="25"/>
        <end position="70"/>
    </location>
</feature>
<dbReference type="STRING" id="224911.AAV28_07640"/>
<dbReference type="EnsemblBacteria" id="BAC47423">
    <property type="protein sequence ID" value="BAC47423"/>
    <property type="gene ID" value="BAC47423"/>
</dbReference>
<dbReference type="EMBL" id="BA000040">
    <property type="protein sequence ID" value="BAC47423.1"/>
    <property type="molecule type" value="Genomic_DNA"/>
</dbReference>
<proteinExistence type="predicted"/>
<accession>Q89T88</accession>
<dbReference type="Proteomes" id="UP000002526">
    <property type="component" value="Chromosome"/>
</dbReference>
<dbReference type="HOGENOM" id="CLU_2354226_0_0_5"/>